<evidence type="ECO:0000259" key="2">
    <source>
        <dbReference type="PROSITE" id="PS50006"/>
    </source>
</evidence>
<name>A0A1E1JXD6_9HELO</name>
<evidence type="ECO:0000256" key="1">
    <source>
        <dbReference type="SAM" id="MobiDB-lite"/>
    </source>
</evidence>
<feature type="compositionally biased region" description="Basic and acidic residues" evidence="1">
    <location>
        <begin position="418"/>
        <end position="432"/>
    </location>
</feature>
<evidence type="ECO:0000313" key="3">
    <source>
        <dbReference type="EMBL" id="CZS90469.1"/>
    </source>
</evidence>
<feature type="region of interest" description="Disordered" evidence="1">
    <location>
        <begin position="395"/>
        <end position="468"/>
    </location>
</feature>
<dbReference type="InterPro" id="IPR051176">
    <property type="entry name" value="Cent_Immune-Sig_Mod"/>
</dbReference>
<dbReference type="PANTHER" id="PTHR15715:SF37">
    <property type="entry name" value="LD47843P"/>
    <property type="match status" value="1"/>
</dbReference>
<feature type="region of interest" description="Disordered" evidence="1">
    <location>
        <begin position="491"/>
        <end position="512"/>
    </location>
</feature>
<keyword evidence="4" id="KW-1185">Reference proteome</keyword>
<feature type="compositionally biased region" description="Polar residues" evidence="1">
    <location>
        <begin position="88"/>
        <end position="100"/>
    </location>
</feature>
<dbReference type="SUPFAM" id="SSF49879">
    <property type="entry name" value="SMAD/FHA domain"/>
    <property type="match status" value="1"/>
</dbReference>
<sequence length="883" mass="95313">MAPPPPQSTTTSSQLQRQQRQLQLQLHLTSTRQADQNTTTTQLHIRSLALQVRLAYTILNIPPPSLPEAAEPGPPCFTAAGRRPLPHSSFSTSKLTSTPRQLHPSPCASTSHSIIILRLPCVHSEYQGSIILAIWGVKIVVNVVLTLTALDGNLSIAERRITLNSKNNAIPVGRASKSVTKGLLEAPNNTWFDSPVMSRNHATIELNSENMTVTIKDIGSMHGTYLNDIELPKHTPTVINDNDVLVFGAEVRRGAEVFPACSFKTTSHSIFNKPHTKSANTYTFPESDIEEDGYETHDYFSEDDLGVDDSENRYTSEDDVSIELAAMKTSKASDTIDLTGDDFPHLSMSNHVDLTRQTSVAQGLDMLSPRAADVGERADQNSIAVYAGNHSIVLDSEDESLNEDADYSSELDDQEEGIASRDSDRARIHAILEDDSETGDSQIEDSVDNTDVDSDAEMESEDPSAPKPVTISGLARYALANDVNPVIHLSDVRTRQELPDSDEEDDDSEFSLDEAGAEGLKALYSAGSSLPDSQWEDENETGVAQSYDLAIQNSPNITPFLDSSSSSISKNVPEARSEVQEGFWRPFSMARQPSPSDAAMAKSAVVPRKISICDLGQADDYSPQVLGEKSGKPDFFAAREVNKARFGSSELDRNTFEATNRTAHVFSVPSVSRKDPAIALSGAAAAKVTRGMTDSAEASIGTSATESWEPVSMYSGVASMFFAGNTSESSHIPTRDYCLFLDKPDESLGADRAPSPLPDMTSSHTYNTSKNAMKTVSDQLPSSRSAIKINDIVESSLSNNTNKLKRKLDSISEDLRDWASSNVSSDASGASSSILVQRVAARSSGIEAPAAKRLKKLLSNVGYVALGGAALFATLVATAPDLM</sequence>
<feature type="compositionally biased region" description="Acidic residues" evidence="1">
    <location>
        <begin position="395"/>
        <end position="416"/>
    </location>
</feature>
<accession>A0A1E1JXD6</accession>
<proteinExistence type="predicted"/>
<feature type="region of interest" description="Disordered" evidence="1">
    <location>
        <begin position="749"/>
        <end position="775"/>
    </location>
</feature>
<dbReference type="SMART" id="SM00240">
    <property type="entry name" value="FHA"/>
    <property type="match status" value="1"/>
</dbReference>
<feature type="compositionally biased region" description="Polar residues" evidence="1">
    <location>
        <begin position="760"/>
        <end position="775"/>
    </location>
</feature>
<dbReference type="AlphaFoldDB" id="A0A1E1JXD6"/>
<feature type="region of interest" description="Disordered" evidence="1">
    <location>
        <begin position="67"/>
        <end position="104"/>
    </location>
</feature>
<dbReference type="PROSITE" id="PS50006">
    <property type="entry name" value="FHA_DOMAIN"/>
    <property type="match status" value="1"/>
</dbReference>
<dbReference type="InterPro" id="IPR008984">
    <property type="entry name" value="SMAD_FHA_dom_sf"/>
</dbReference>
<dbReference type="GO" id="GO:0005737">
    <property type="term" value="C:cytoplasm"/>
    <property type="evidence" value="ECO:0007669"/>
    <property type="project" value="TreeGrafter"/>
</dbReference>
<dbReference type="Gene3D" id="2.60.200.20">
    <property type="match status" value="1"/>
</dbReference>
<evidence type="ECO:0000313" key="4">
    <source>
        <dbReference type="Proteomes" id="UP000178912"/>
    </source>
</evidence>
<feature type="domain" description="FHA" evidence="2">
    <location>
        <begin position="170"/>
        <end position="231"/>
    </location>
</feature>
<protein>
    <recommendedName>
        <fullName evidence="2">FHA domain-containing protein</fullName>
    </recommendedName>
</protein>
<dbReference type="OrthoDB" id="4096268at2759"/>
<feature type="compositionally biased region" description="Acidic residues" evidence="1">
    <location>
        <begin position="433"/>
        <end position="462"/>
    </location>
</feature>
<gene>
    <name evidence="3" type="ORF">RAG0_01544</name>
</gene>
<dbReference type="Pfam" id="PF00498">
    <property type="entry name" value="FHA"/>
    <property type="match status" value="1"/>
</dbReference>
<feature type="compositionally biased region" description="Acidic residues" evidence="1">
    <location>
        <begin position="499"/>
        <end position="512"/>
    </location>
</feature>
<organism evidence="3 4">
    <name type="scientific">Rhynchosporium agropyri</name>
    <dbReference type="NCBI Taxonomy" id="914238"/>
    <lineage>
        <taxon>Eukaryota</taxon>
        <taxon>Fungi</taxon>
        <taxon>Dikarya</taxon>
        <taxon>Ascomycota</taxon>
        <taxon>Pezizomycotina</taxon>
        <taxon>Leotiomycetes</taxon>
        <taxon>Helotiales</taxon>
        <taxon>Ploettnerulaceae</taxon>
        <taxon>Rhynchosporium</taxon>
    </lineage>
</organism>
<dbReference type="PANTHER" id="PTHR15715">
    <property type="entry name" value="CENTROSOMAL PROTEIN OF 170 KDA"/>
    <property type="match status" value="1"/>
</dbReference>
<dbReference type="Proteomes" id="UP000178912">
    <property type="component" value="Unassembled WGS sequence"/>
</dbReference>
<dbReference type="EMBL" id="FJUX01000005">
    <property type="protein sequence ID" value="CZS90469.1"/>
    <property type="molecule type" value="Genomic_DNA"/>
</dbReference>
<reference evidence="4" key="1">
    <citation type="submission" date="2016-03" db="EMBL/GenBank/DDBJ databases">
        <authorList>
            <person name="Guldener U."/>
        </authorList>
    </citation>
    <scope>NUCLEOTIDE SEQUENCE [LARGE SCALE GENOMIC DNA]</scope>
    <source>
        <strain evidence="4">04CH-RAC-A.6.1</strain>
    </source>
</reference>
<dbReference type="InterPro" id="IPR000253">
    <property type="entry name" value="FHA_dom"/>
</dbReference>